<dbReference type="InterPro" id="IPR013128">
    <property type="entry name" value="Peptidase_C1A"/>
</dbReference>
<sequence>MSWILSICWSHQYCNFDSTKSVGYISSYNLYYEEKDIQPNLVKWGPVSVIIDASPFSFIYYHEGIYDGDGCADYQNHAVTVVGYGSEDEKPYWIVRNSIGTLWGEDGYIRMLRNINICNIQGTIAVIEQ</sequence>
<dbReference type="EMBL" id="JAPFFF010000010">
    <property type="protein sequence ID" value="KAK8881409.1"/>
    <property type="molecule type" value="Genomic_DNA"/>
</dbReference>
<dbReference type="PANTHER" id="PTHR12411">
    <property type="entry name" value="CYSTEINE PROTEASE FAMILY C1-RELATED"/>
    <property type="match status" value="1"/>
</dbReference>
<protein>
    <recommendedName>
        <fullName evidence="2">Peptidase C1A papain C-terminal domain-containing protein</fullName>
    </recommendedName>
</protein>
<keyword evidence="4" id="KW-1185">Reference proteome</keyword>
<proteinExistence type="inferred from homology"/>
<gene>
    <name evidence="3" type="ORF">M9Y10_004145</name>
</gene>
<dbReference type="Proteomes" id="UP001470230">
    <property type="component" value="Unassembled WGS sequence"/>
</dbReference>
<dbReference type="Gene3D" id="3.90.70.10">
    <property type="entry name" value="Cysteine proteinases"/>
    <property type="match status" value="1"/>
</dbReference>
<reference evidence="3 4" key="1">
    <citation type="submission" date="2024-04" db="EMBL/GenBank/DDBJ databases">
        <title>Tritrichomonas musculus Genome.</title>
        <authorList>
            <person name="Alves-Ferreira E."/>
            <person name="Grigg M."/>
            <person name="Lorenzi H."/>
            <person name="Galac M."/>
        </authorList>
    </citation>
    <scope>NUCLEOTIDE SEQUENCE [LARGE SCALE GENOMIC DNA]</scope>
    <source>
        <strain evidence="3 4">EAF2021</strain>
    </source>
</reference>
<dbReference type="SMART" id="SM00645">
    <property type="entry name" value="Pept_C1"/>
    <property type="match status" value="1"/>
</dbReference>
<accession>A0ABR2JRS9</accession>
<organism evidence="3 4">
    <name type="scientific">Tritrichomonas musculus</name>
    <dbReference type="NCBI Taxonomy" id="1915356"/>
    <lineage>
        <taxon>Eukaryota</taxon>
        <taxon>Metamonada</taxon>
        <taxon>Parabasalia</taxon>
        <taxon>Tritrichomonadida</taxon>
        <taxon>Tritrichomonadidae</taxon>
        <taxon>Tritrichomonas</taxon>
    </lineage>
</organism>
<evidence type="ECO:0000313" key="3">
    <source>
        <dbReference type="EMBL" id="KAK8881409.1"/>
    </source>
</evidence>
<feature type="domain" description="Peptidase C1A papain C-terminal" evidence="2">
    <location>
        <begin position="1"/>
        <end position="128"/>
    </location>
</feature>
<evidence type="ECO:0000313" key="4">
    <source>
        <dbReference type="Proteomes" id="UP001470230"/>
    </source>
</evidence>
<dbReference type="SUPFAM" id="SSF54001">
    <property type="entry name" value="Cysteine proteinases"/>
    <property type="match status" value="1"/>
</dbReference>
<dbReference type="Pfam" id="PF00112">
    <property type="entry name" value="Peptidase_C1"/>
    <property type="match status" value="1"/>
</dbReference>
<dbReference type="InterPro" id="IPR038765">
    <property type="entry name" value="Papain-like_cys_pep_sf"/>
</dbReference>
<evidence type="ECO:0000259" key="2">
    <source>
        <dbReference type="SMART" id="SM00645"/>
    </source>
</evidence>
<name>A0ABR2JRS9_9EUKA</name>
<comment type="similarity">
    <text evidence="1">Belongs to the peptidase C1 family.</text>
</comment>
<evidence type="ECO:0000256" key="1">
    <source>
        <dbReference type="ARBA" id="ARBA00008455"/>
    </source>
</evidence>
<comment type="caution">
    <text evidence="3">The sequence shown here is derived from an EMBL/GenBank/DDBJ whole genome shotgun (WGS) entry which is preliminary data.</text>
</comment>
<dbReference type="InterPro" id="IPR000668">
    <property type="entry name" value="Peptidase_C1A_C"/>
</dbReference>